<comment type="caution">
    <text evidence="7">The sequence shown here is derived from an EMBL/GenBank/DDBJ whole genome shotgun (WGS) entry which is preliminary data.</text>
</comment>
<evidence type="ECO:0000256" key="2">
    <source>
        <dbReference type="ARBA" id="ARBA00023015"/>
    </source>
</evidence>
<dbReference type="Proteomes" id="UP001551189">
    <property type="component" value="Unassembled WGS sequence"/>
</dbReference>
<comment type="similarity">
    <text evidence="1">Belongs to the sigma-70 factor family. ECF subfamily.</text>
</comment>
<protein>
    <submittedName>
        <fullName evidence="7">Sigma-70 family RNA polymerase sigma factor</fullName>
    </submittedName>
</protein>
<dbReference type="InterPro" id="IPR036388">
    <property type="entry name" value="WH-like_DNA-bd_sf"/>
</dbReference>
<dbReference type="Gene3D" id="1.10.1740.10">
    <property type="match status" value="1"/>
</dbReference>
<reference evidence="7 8" key="1">
    <citation type="submission" date="2024-06" db="EMBL/GenBank/DDBJ databases">
        <title>The Natural Products Discovery Center: Release of the First 8490 Sequenced Strains for Exploring Actinobacteria Biosynthetic Diversity.</title>
        <authorList>
            <person name="Kalkreuter E."/>
            <person name="Kautsar S.A."/>
            <person name="Yang D."/>
            <person name="Bader C.D."/>
            <person name="Teijaro C.N."/>
            <person name="Fluegel L."/>
            <person name="Davis C.M."/>
            <person name="Simpson J.R."/>
            <person name="Lauterbach L."/>
            <person name="Steele A.D."/>
            <person name="Gui C."/>
            <person name="Meng S."/>
            <person name="Li G."/>
            <person name="Viehrig K."/>
            <person name="Ye F."/>
            <person name="Su P."/>
            <person name="Kiefer A.F."/>
            <person name="Nichols A."/>
            <person name="Cepeda A.J."/>
            <person name="Yan W."/>
            <person name="Fan B."/>
            <person name="Jiang Y."/>
            <person name="Adhikari A."/>
            <person name="Zheng C.-J."/>
            <person name="Schuster L."/>
            <person name="Cowan T.M."/>
            <person name="Smanski M.J."/>
            <person name="Chevrette M.G."/>
            <person name="De Carvalho L.P.S."/>
            <person name="Shen B."/>
        </authorList>
    </citation>
    <scope>NUCLEOTIDE SEQUENCE [LARGE SCALE GENOMIC DNA]</scope>
    <source>
        <strain evidence="7 8">NPDC046851</strain>
    </source>
</reference>
<dbReference type="InterPro" id="IPR039425">
    <property type="entry name" value="RNA_pol_sigma-70-like"/>
</dbReference>
<dbReference type="InterPro" id="IPR013324">
    <property type="entry name" value="RNA_pol_sigma_r3/r4-like"/>
</dbReference>
<dbReference type="InterPro" id="IPR013325">
    <property type="entry name" value="RNA_pol_sigma_r2"/>
</dbReference>
<evidence type="ECO:0000256" key="1">
    <source>
        <dbReference type="ARBA" id="ARBA00010641"/>
    </source>
</evidence>
<organism evidence="7 8">
    <name type="scientific">Streptomyces neyagawaensis</name>
    <dbReference type="NCBI Taxonomy" id="42238"/>
    <lineage>
        <taxon>Bacteria</taxon>
        <taxon>Bacillati</taxon>
        <taxon>Actinomycetota</taxon>
        <taxon>Actinomycetes</taxon>
        <taxon>Kitasatosporales</taxon>
        <taxon>Streptomycetaceae</taxon>
        <taxon>Streptomyces</taxon>
    </lineage>
</organism>
<feature type="domain" description="RNA polymerase sigma factor 70 region 4 type 2" evidence="6">
    <location>
        <begin position="140"/>
        <end position="189"/>
    </location>
</feature>
<dbReference type="CDD" id="cd06171">
    <property type="entry name" value="Sigma70_r4"/>
    <property type="match status" value="1"/>
</dbReference>
<dbReference type="PANTHER" id="PTHR43133:SF52">
    <property type="entry name" value="ECF RNA POLYMERASE SIGMA FACTOR SIGL"/>
    <property type="match status" value="1"/>
</dbReference>
<dbReference type="EMBL" id="JBEYXT010000194">
    <property type="protein sequence ID" value="MEU6805288.1"/>
    <property type="molecule type" value="Genomic_DNA"/>
</dbReference>
<keyword evidence="3" id="KW-0731">Sigma factor</keyword>
<name>A0ABV3B760_9ACTN</name>
<sequence length="200" mass="21760">MARKHRTGPAGLTGGGDAEATIAPTGAALSEATLSEATLSEASDVELVRAVLLLGGVPWGELDDGVQQVRLKLLETQARQTGEVIRKRQAWLSVVASRVAVDWHRARARDAGLHERLAVRWQQRPPVEHSEEDRLLALAVADGLEGLPAVQRQILALRFYTDLPVREIARLLDIPEGTVKSRLHTAVAAIGARLREMEVI</sequence>
<dbReference type="SUPFAM" id="SSF88946">
    <property type="entry name" value="Sigma2 domain of RNA polymerase sigma factors"/>
    <property type="match status" value="1"/>
</dbReference>
<dbReference type="Gene3D" id="1.10.10.10">
    <property type="entry name" value="Winged helix-like DNA-binding domain superfamily/Winged helix DNA-binding domain"/>
    <property type="match status" value="1"/>
</dbReference>
<evidence type="ECO:0000256" key="5">
    <source>
        <dbReference type="ARBA" id="ARBA00023163"/>
    </source>
</evidence>
<evidence type="ECO:0000256" key="3">
    <source>
        <dbReference type="ARBA" id="ARBA00023082"/>
    </source>
</evidence>
<keyword evidence="2" id="KW-0805">Transcription regulation</keyword>
<dbReference type="SUPFAM" id="SSF88659">
    <property type="entry name" value="Sigma3 and sigma4 domains of RNA polymerase sigma factors"/>
    <property type="match status" value="1"/>
</dbReference>
<keyword evidence="4" id="KW-0238">DNA-binding</keyword>
<dbReference type="NCBIfam" id="TIGR02937">
    <property type="entry name" value="sigma70-ECF"/>
    <property type="match status" value="1"/>
</dbReference>
<proteinExistence type="inferred from homology"/>
<evidence type="ECO:0000256" key="4">
    <source>
        <dbReference type="ARBA" id="ARBA00023125"/>
    </source>
</evidence>
<gene>
    <name evidence="7" type="ORF">ABZ931_30450</name>
</gene>
<keyword evidence="5" id="KW-0804">Transcription</keyword>
<accession>A0ABV3B760</accession>
<dbReference type="Pfam" id="PF08281">
    <property type="entry name" value="Sigma70_r4_2"/>
    <property type="match status" value="1"/>
</dbReference>
<evidence type="ECO:0000259" key="6">
    <source>
        <dbReference type="Pfam" id="PF08281"/>
    </source>
</evidence>
<keyword evidence="8" id="KW-1185">Reference proteome</keyword>
<dbReference type="PANTHER" id="PTHR43133">
    <property type="entry name" value="RNA POLYMERASE ECF-TYPE SIGMA FACTO"/>
    <property type="match status" value="1"/>
</dbReference>
<evidence type="ECO:0000313" key="7">
    <source>
        <dbReference type="EMBL" id="MEU6805288.1"/>
    </source>
</evidence>
<dbReference type="InterPro" id="IPR014284">
    <property type="entry name" value="RNA_pol_sigma-70_dom"/>
</dbReference>
<dbReference type="RefSeq" id="WP_359699720.1">
    <property type="nucleotide sequence ID" value="NZ_JBEYXT010000194.1"/>
</dbReference>
<evidence type="ECO:0000313" key="8">
    <source>
        <dbReference type="Proteomes" id="UP001551189"/>
    </source>
</evidence>
<dbReference type="InterPro" id="IPR013249">
    <property type="entry name" value="RNA_pol_sigma70_r4_t2"/>
</dbReference>